<dbReference type="EMBL" id="CAJNOE010002121">
    <property type="protein sequence ID" value="CAF1468769.1"/>
    <property type="molecule type" value="Genomic_DNA"/>
</dbReference>
<dbReference type="AlphaFoldDB" id="A0A819ZGZ2"/>
<name>A0A819ZGZ2_9BILA</name>
<evidence type="ECO:0000313" key="2">
    <source>
        <dbReference type="EMBL" id="CAF4174162.1"/>
    </source>
</evidence>
<reference evidence="2" key="1">
    <citation type="submission" date="2021-02" db="EMBL/GenBank/DDBJ databases">
        <authorList>
            <person name="Nowell W R."/>
        </authorList>
    </citation>
    <scope>NUCLEOTIDE SEQUENCE</scope>
</reference>
<evidence type="ECO:0000313" key="1">
    <source>
        <dbReference type="EMBL" id="CAF1468769.1"/>
    </source>
</evidence>
<proteinExistence type="predicted"/>
<dbReference type="Proteomes" id="UP000663860">
    <property type="component" value="Unassembled WGS sequence"/>
</dbReference>
<evidence type="ECO:0000313" key="3">
    <source>
        <dbReference type="Proteomes" id="UP000663868"/>
    </source>
</evidence>
<dbReference type="EMBL" id="CAJOBB010006944">
    <property type="protein sequence ID" value="CAF4174162.1"/>
    <property type="molecule type" value="Genomic_DNA"/>
</dbReference>
<organism evidence="2 3">
    <name type="scientific">Adineta steineri</name>
    <dbReference type="NCBI Taxonomy" id="433720"/>
    <lineage>
        <taxon>Eukaryota</taxon>
        <taxon>Metazoa</taxon>
        <taxon>Spiralia</taxon>
        <taxon>Gnathifera</taxon>
        <taxon>Rotifera</taxon>
        <taxon>Eurotatoria</taxon>
        <taxon>Bdelloidea</taxon>
        <taxon>Adinetida</taxon>
        <taxon>Adinetidae</taxon>
        <taxon>Adineta</taxon>
    </lineage>
</organism>
<gene>
    <name evidence="1" type="ORF">IZO911_LOCUS43342</name>
    <name evidence="2" type="ORF">KXQ929_LOCUS38568</name>
</gene>
<dbReference type="Proteomes" id="UP000663868">
    <property type="component" value="Unassembled WGS sequence"/>
</dbReference>
<protein>
    <recommendedName>
        <fullName evidence="4">B box-type domain-containing protein</fullName>
    </recommendedName>
</protein>
<accession>A0A819ZGZ2</accession>
<evidence type="ECO:0008006" key="4">
    <source>
        <dbReference type="Google" id="ProtNLM"/>
    </source>
</evidence>
<comment type="caution">
    <text evidence="2">The sequence shown here is derived from an EMBL/GenBank/DDBJ whole genome shotgun (WGS) entry which is preliminary data.</text>
</comment>
<sequence length="141" mass="16893">MAMANNKTQCSKCNKDKITFPCEGCSKRFCMVHLTEHQQILNEELNHIINDYDQFKQTINEQKQNHSLMKQINQWEIESIEKIQQKAQEYREIFIKSSQTCLSDIEMKFNDLTEQIKHFQKETDLNEINLNHLRNQLMKIT</sequence>